<dbReference type="InterPro" id="IPR027471">
    <property type="entry name" value="YbeD-like_sf"/>
</dbReference>
<dbReference type="Gene3D" id="3.30.70.260">
    <property type="match status" value="1"/>
</dbReference>
<dbReference type="Pfam" id="PF04359">
    <property type="entry name" value="DUF493"/>
    <property type="match status" value="1"/>
</dbReference>
<dbReference type="GO" id="GO:0005829">
    <property type="term" value="C:cytosol"/>
    <property type="evidence" value="ECO:0007669"/>
    <property type="project" value="TreeGrafter"/>
</dbReference>
<sequence>MKPITEEQLFNFPCEFPIKAIGKDINNFEEQVTALIQKHIPNIHPKQIKSKLSSSKTFLSVTITILATSKKQLDDIYTDLNKDTNVLYTL</sequence>
<dbReference type="HAMAP" id="MF_00659">
    <property type="entry name" value="UPF0250"/>
    <property type="match status" value="1"/>
</dbReference>
<gene>
    <name evidence="2" type="ORF">MNB_SUP05-5-949</name>
</gene>
<accession>A0A1W1CDJ5</accession>
<dbReference type="PANTHER" id="PTHR38036">
    <property type="entry name" value="UPF0250 PROTEIN YBED"/>
    <property type="match status" value="1"/>
</dbReference>
<dbReference type="AlphaFoldDB" id="A0A1W1CDJ5"/>
<evidence type="ECO:0000256" key="1">
    <source>
        <dbReference type="ARBA" id="ARBA00008460"/>
    </source>
</evidence>
<comment type="similarity">
    <text evidence="1">Belongs to the UPF0250 family.</text>
</comment>
<dbReference type="SUPFAM" id="SSF117991">
    <property type="entry name" value="YbeD/HP0495-like"/>
    <property type="match status" value="1"/>
</dbReference>
<dbReference type="InterPro" id="IPR007454">
    <property type="entry name" value="UPF0250_YbeD-like"/>
</dbReference>
<organism evidence="2">
    <name type="scientific">hydrothermal vent metagenome</name>
    <dbReference type="NCBI Taxonomy" id="652676"/>
    <lineage>
        <taxon>unclassified sequences</taxon>
        <taxon>metagenomes</taxon>
        <taxon>ecological metagenomes</taxon>
    </lineage>
</organism>
<name>A0A1W1CDJ5_9ZZZZ</name>
<evidence type="ECO:0000313" key="2">
    <source>
        <dbReference type="EMBL" id="SFV63824.1"/>
    </source>
</evidence>
<dbReference type="PANTHER" id="PTHR38036:SF1">
    <property type="entry name" value="UPF0250 PROTEIN YBED"/>
    <property type="match status" value="1"/>
</dbReference>
<protein>
    <submittedName>
        <fullName evidence="2">Proposed lipoate regulatory protein YbeD</fullName>
    </submittedName>
</protein>
<reference evidence="2" key="1">
    <citation type="submission" date="2016-10" db="EMBL/GenBank/DDBJ databases">
        <authorList>
            <person name="de Groot N.N."/>
        </authorList>
    </citation>
    <scope>NUCLEOTIDE SEQUENCE</scope>
</reference>
<dbReference type="EMBL" id="FPHJ01000041">
    <property type="protein sequence ID" value="SFV63824.1"/>
    <property type="molecule type" value="Genomic_DNA"/>
</dbReference>
<proteinExistence type="inferred from homology"/>